<dbReference type="PIRSF" id="PIRSF036557">
    <property type="entry name" value="XdhA_RC"/>
    <property type="match status" value="1"/>
</dbReference>
<dbReference type="Gene3D" id="3.30.390.50">
    <property type="entry name" value="CO dehydrogenase flavoprotein, C-terminal domain"/>
    <property type="match status" value="1"/>
</dbReference>
<dbReference type="InterPro" id="IPR016166">
    <property type="entry name" value="FAD-bd_PCMH"/>
</dbReference>
<dbReference type="SUPFAM" id="SSF54292">
    <property type="entry name" value="2Fe-2S ferredoxin-like"/>
    <property type="match status" value="1"/>
</dbReference>
<dbReference type="InterPro" id="IPR002346">
    <property type="entry name" value="Mopterin_DH_FAD-bd"/>
</dbReference>
<dbReference type="InterPro" id="IPR016208">
    <property type="entry name" value="Ald_Oxase/xanthine_DH-like"/>
</dbReference>
<dbReference type="InterPro" id="IPR016167">
    <property type="entry name" value="FAD-bd_PCMH_sub1"/>
</dbReference>
<dbReference type="AlphaFoldDB" id="A0A8J2U3X3"/>
<keyword evidence="4" id="KW-0560">Oxidoreductase</keyword>
<dbReference type="GO" id="GO:0004854">
    <property type="term" value="F:xanthine dehydrogenase activity"/>
    <property type="evidence" value="ECO:0007669"/>
    <property type="project" value="InterPro"/>
</dbReference>
<evidence type="ECO:0000259" key="8">
    <source>
        <dbReference type="PROSITE" id="PS51387"/>
    </source>
</evidence>
<proteinExistence type="predicted"/>
<dbReference type="InterPro" id="IPR036683">
    <property type="entry name" value="CO_DH_flav_C_dom_sf"/>
</dbReference>
<dbReference type="Pfam" id="PF01799">
    <property type="entry name" value="Fer2_2"/>
    <property type="match status" value="1"/>
</dbReference>
<dbReference type="InterPro" id="IPR016169">
    <property type="entry name" value="FAD-bd_PCMH_sub2"/>
</dbReference>
<keyword evidence="3" id="KW-0274">FAD</keyword>
<dbReference type="PANTHER" id="PTHR45444">
    <property type="entry name" value="XANTHINE DEHYDROGENASE"/>
    <property type="match status" value="1"/>
</dbReference>
<evidence type="ECO:0000256" key="3">
    <source>
        <dbReference type="ARBA" id="ARBA00022827"/>
    </source>
</evidence>
<evidence type="ECO:0000256" key="1">
    <source>
        <dbReference type="ARBA" id="ARBA00022630"/>
    </source>
</evidence>
<dbReference type="PROSITE" id="PS00197">
    <property type="entry name" value="2FE2S_FER_1"/>
    <property type="match status" value="1"/>
</dbReference>
<dbReference type="Gene3D" id="1.10.150.120">
    <property type="entry name" value="[2Fe-2S]-binding domain"/>
    <property type="match status" value="1"/>
</dbReference>
<dbReference type="Pfam" id="PF03450">
    <property type="entry name" value="CO_deh_flav_C"/>
    <property type="match status" value="1"/>
</dbReference>
<dbReference type="InterPro" id="IPR012175">
    <property type="entry name" value="Xanth_DH_ssu_bac"/>
</dbReference>
<dbReference type="Gene3D" id="3.30.465.10">
    <property type="match status" value="1"/>
</dbReference>
<name>A0A8J2U3X3_9GAMM</name>
<dbReference type="InterPro" id="IPR006058">
    <property type="entry name" value="2Fe2S_fd_BS"/>
</dbReference>
<dbReference type="SUPFAM" id="SSF47741">
    <property type="entry name" value="CO dehydrogenase ISP C-domain like"/>
    <property type="match status" value="1"/>
</dbReference>
<dbReference type="PROSITE" id="PS51387">
    <property type="entry name" value="FAD_PCMH"/>
    <property type="match status" value="1"/>
</dbReference>
<dbReference type="InterPro" id="IPR005107">
    <property type="entry name" value="CO_DH_flav_C"/>
</dbReference>
<dbReference type="NCBIfam" id="TIGR02963">
    <property type="entry name" value="xanthine_xdhA"/>
    <property type="match status" value="1"/>
</dbReference>
<dbReference type="Gene3D" id="3.10.20.30">
    <property type="match status" value="1"/>
</dbReference>
<dbReference type="EMBL" id="BMDX01000005">
    <property type="protein sequence ID" value="GGA72806.1"/>
    <property type="molecule type" value="Genomic_DNA"/>
</dbReference>
<feature type="domain" description="FAD-binding PCMH-type" evidence="8">
    <location>
        <begin position="188"/>
        <end position="363"/>
    </location>
</feature>
<keyword evidence="6" id="KW-0830">Ubiquinone</keyword>
<evidence type="ECO:0000256" key="5">
    <source>
        <dbReference type="ARBA" id="ARBA00023004"/>
    </source>
</evidence>
<dbReference type="GO" id="GO:0005506">
    <property type="term" value="F:iron ion binding"/>
    <property type="evidence" value="ECO:0007669"/>
    <property type="project" value="InterPro"/>
</dbReference>
<evidence type="ECO:0000256" key="4">
    <source>
        <dbReference type="ARBA" id="ARBA00023002"/>
    </source>
</evidence>
<feature type="domain" description="2Fe-2S ferredoxin-type" evidence="7">
    <location>
        <begin position="1"/>
        <end position="83"/>
    </location>
</feature>
<dbReference type="SUPFAM" id="SSF55447">
    <property type="entry name" value="CO dehydrogenase flavoprotein C-terminal domain-like"/>
    <property type="match status" value="1"/>
</dbReference>
<keyword evidence="10" id="KW-1185">Reference proteome</keyword>
<organism evidence="9 10">
    <name type="scientific">Neiella marina</name>
    <dbReference type="NCBI Taxonomy" id="508461"/>
    <lineage>
        <taxon>Bacteria</taxon>
        <taxon>Pseudomonadati</taxon>
        <taxon>Pseudomonadota</taxon>
        <taxon>Gammaproteobacteria</taxon>
        <taxon>Alteromonadales</taxon>
        <taxon>Echinimonadaceae</taxon>
        <taxon>Neiella</taxon>
    </lineage>
</organism>
<dbReference type="RefSeq" id="WP_229744663.1">
    <property type="nucleotide sequence ID" value="NZ_BMDX01000005.1"/>
</dbReference>
<evidence type="ECO:0000256" key="2">
    <source>
        <dbReference type="ARBA" id="ARBA00022723"/>
    </source>
</evidence>
<keyword evidence="5" id="KW-0408">Iron</keyword>
<dbReference type="SUPFAM" id="SSF56176">
    <property type="entry name" value="FAD-binding/transporter-associated domain-like"/>
    <property type="match status" value="1"/>
</dbReference>
<accession>A0A8J2U3X3</accession>
<dbReference type="InterPro" id="IPR036884">
    <property type="entry name" value="2Fe-2S-bd_dom_sf"/>
</dbReference>
<dbReference type="Pfam" id="PF00111">
    <property type="entry name" value="Fer2"/>
    <property type="match status" value="1"/>
</dbReference>
<dbReference type="GO" id="GO:0051537">
    <property type="term" value="F:2 iron, 2 sulfur cluster binding"/>
    <property type="evidence" value="ECO:0007669"/>
    <property type="project" value="InterPro"/>
</dbReference>
<gene>
    <name evidence="9" type="ORF">GCM10011369_13180</name>
</gene>
<dbReference type="PANTHER" id="PTHR45444:SF3">
    <property type="entry name" value="XANTHINE DEHYDROGENASE"/>
    <property type="match status" value="1"/>
</dbReference>
<protein>
    <submittedName>
        <fullName evidence="9">Xanthine dehydrogenase small subunit</fullName>
    </submittedName>
</protein>
<evidence type="ECO:0000313" key="9">
    <source>
        <dbReference type="EMBL" id="GGA72806.1"/>
    </source>
</evidence>
<sequence>MALYINNEAIDIQQVPADTSLLQLLRQQQLTGTKEGCASGDCGACTVMVVESSGQSLTAKAINSCICPAASLENHYIMTVEGLTAQQAPTLHPAQRAMVECHGSQCGFCTPGFVMSLAALKQARPDLATAQVEHQRQAVLDAISGNLCRCTGYRPIVEAGCQSLKIPAQSFSFVHNNESTAPCSSTTTVQKADQIYLKPKNEKQLQQAISDYPSARLIAGGTDLMLEVTQQYQTINQFIDLSDVDELTQTSIDDDSLLIGAAVTYSDLERQLADIAPEFVALLHRLGSRQIRNRATLGGNICNASPIADSPPFLLALDAILHLASSTGQRRSVALSEFYLGYKQTAMASDEYLTSIEISRSALRQPVKLYKVSKRYEDDISAVMGAFSLTAQGKLTIAFGGMAATPIRMNDTEQLLQLDINGEFAEQAITKAMASLADELTPLSDVRASAAYRSQMAGNLLRKACIELCQPDLSIGVFTDA</sequence>
<evidence type="ECO:0000259" key="7">
    <source>
        <dbReference type="PROSITE" id="PS51085"/>
    </source>
</evidence>
<dbReference type="Pfam" id="PF00941">
    <property type="entry name" value="FAD_binding_5"/>
    <property type="match status" value="1"/>
</dbReference>
<dbReference type="Gene3D" id="3.30.43.10">
    <property type="entry name" value="Uridine Diphospho-n-acetylenolpyruvylglucosamine Reductase, domain 2"/>
    <property type="match status" value="1"/>
</dbReference>
<keyword evidence="1" id="KW-0285">Flavoprotein</keyword>
<reference evidence="10" key="1">
    <citation type="journal article" date="2019" name="Int. J. Syst. Evol. Microbiol.">
        <title>The Global Catalogue of Microorganisms (GCM) 10K type strain sequencing project: providing services to taxonomists for standard genome sequencing and annotation.</title>
        <authorList>
            <consortium name="The Broad Institute Genomics Platform"/>
            <consortium name="The Broad Institute Genome Sequencing Center for Infectious Disease"/>
            <person name="Wu L."/>
            <person name="Ma J."/>
        </authorList>
    </citation>
    <scope>NUCLEOTIDE SEQUENCE [LARGE SCALE GENOMIC DNA]</scope>
    <source>
        <strain evidence="10">CGMCC 1.10130</strain>
    </source>
</reference>
<dbReference type="InterPro" id="IPR014307">
    <property type="entry name" value="Xanthine_DH_ssu"/>
</dbReference>
<dbReference type="InterPro" id="IPR012675">
    <property type="entry name" value="Beta-grasp_dom_sf"/>
</dbReference>
<dbReference type="CDD" id="cd00207">
    <property type="entry name" value="fer2"/>
    <property type="match status" value="1"/>
</dbReference>
<dbReference type="GO" id="GO:0071949">
    <property type="term" value="F:FAD binding"/>
    <property type="evidence" value="ECO:0007669"/>
    <property type="project" value="InterPro"/>
</dbReference>
<dbReference type="SMART" id="SM01092">
    <property type="entry name" value="CO_deh_flav_C"/>
    <property type="match status" value="1"/>
</dbReference>
<dbReference type="InterPro" id="IPR036010">
    <property type="entry name" value="2Fe-2S_ferredoxin-like_sf"/>
</dbReference>
<evidence type="ECO:0000256" key="6">
    <source>
        <dbReference type="ARBA" id="ARBA00023075"/>
    </source>
</evidence>
<dbReference type="Proteomes" id="UP000619743">
    <property type="component" value="Unassembled WGS sequence"/>
</dbReference>
<evidence type="ECO:0000313" key="10">
    <source>
        <dbReference type="Proteomes" id="UP000619743"/>
    </source>
</evidence>
<dbReference type="InterPro" id="IPR002888">
    <property type="entry name" value="2Fe-2S-bd"/>
</dbReference>
<dbReference type="InterPro" id="IPR036318">
    <property type="entry name" value="FAD-bd_PCMH-like_sf"/>
</dbReference>
<dbReference type="InterPro" id="IPR001041">
    <property type="entry name" value="2Fe-2S_ferredoxin-type"/>
</dbReference>
<keyword evidence="2" id="KW-0479">Metal-binding</keyword>
<comment type="caution">
    <text evidence="9">The sequence shown here is derived from an EMBL/GenBank/DDBJ whole genome shotgun (WGS) entry which is preliminary data.</text>
</comment>
<dbReference type="PROSITE" id="PS51085">
    <property type="entry name" value="2FE2S_FER_2"/>
    <property type="match status" value="1"/>
</dbReference>